<dbReference type="InterPro" id="IPR046342">
    <property type="entry name" value="CBS_dom_sf"/>
</dbReference>
<evidence type="ECO:0000256" key="2">
    <source>
        <dbReference type="ARBA" id="ARBA00022737"/>
    </source>
</evidence>
<dbReference type="InterPro" id="IPR000644">
    <property type="entry name" value="CBS_dom"/>
</dbReference>
<evidence type="ECO:0000259" key="6">
    <source>
        <dbReference type="PROSITE" id="PS51371"/>
    </source>
</evidence>
<dbReference type="PROSITE" id="PS51745">
    <property type="entry name" value="PB1"/>
    <property type="match status" value="1"/>
</dbReference>
<dbReference type="STRING" id="3983.A0A251KNY1"/>
<evidence type="ECO:0000256" key="4">
    <source>
        <dbReference type="PROSITE-ProRule" id="PRU00703"/>
    </source>
</evidence>
<evidence type="ECO:0008006" key="10">
    <source>
        <dbReference type="Google" id="ProtNLM"/>
    </source>
</evidence>
<keyword evidence="5" id="KW-0472">Membrane</keyword>
<dbReference type="Gramene" id="Manes.06G120600.9.v8.1">
    <property type="protein sequence ID" value="Manes.06G120600.9.v8.1.CDS"/>
    <property type="gene ID" value="Manes.06G120600.v8.1"/>
</dbReference>
<dbReference type="CDD" id="cd17782">
    <property type="entry name" value="CBS_pair_MUG70_2"/>
    <property type="match status" value="1"/>
</dbReference>
<dbReference type="EMBL" id="CM004392">
    <property type="protein sequence ID" value="OAY47967.1"/>
    <property type="molecule type" value="Genomic_DNA"/>
</dbReference>
<keyword evidence="5" id="KW-0812">Transmembrane</keyword>
<evidence type="ECO:0000313" key="9">
    <source>
        <dbReference type="Proteomes" id="UP000091857"/>
    </source>
</evidence>
<dbReference type="Proteomes" id="UP000091857">
    <property type="component" value="Chromosome 6"/>
</dbReference>
<evidence type="ECO:0000256" key="5">
    <source>
        <dbReference type="SAM" id="Phobius"/>
    </source>
</evidence>
<name>A0A251KNY1_MANES</name>
<dbReference type="PANTHER" id="PTHR13780:SF48">
    <property type="entry name" value="CBS DOMAIN-CONTAINING PROTEIN CBSCBSPB1"/>
    <property type="match status" value="1"/>
</dbReference>
<dbReference type="EMBL" id="CM004392">
    <property type="protein sequence ID" value="OAY47966.1"/>
    <property type="molecule type" value="Genomic_DNA"/>
</dbReference>
<dbReference type="CDD" id="cd17781">
    <property type="entry name" value="CBS_pair_MUG70_1"/>
    <property type="match status" value="1"/>
</dbReference>
<accession>A0A251KNY1</accession>
<keyword evidence="2" id="KW-0677">Repeat</keyword>
<feature type="domain" description="CBS" evidence="6">
    <location>
        <begin position="222"/>
        <end position="283"/>
    </location>
</feature>
<proteinExistence type="predicted"/>
<dbReference type="AlphaFoldDB" id="A0A251KNY1"/>
<reference evidence="8 9" key="1">
    <citation type="submission" date="2016-02" db="EMBL/GenBank/DDBJ databases">
        <title>WGS assembly of Manihot esculenta.</title>
        <authorList>
            <person name="Bredeson J.V."/>
            <person name="Prochnik S.E."/>
            <person name="Lyons J.B."/>
            <person name="Schmutz J."/>
            <person name="Grimwood J."/>
            <person name="Vrebalov J."/>
            <person name="Bart R.S."/>
            <person name="Amuge T."/>
            <person name="Ferguson M.E."/>
            <person name="Green R."/>
            <person name="Putnam N."/>
            <person name="Stites J."/>
            <person name="Rounsley S."/>
            <person name="Rokhsar D.S."/>
        </authorList>
    </citation>
    <scope>NUCLEOTIDE SEQUENCE [LARGE SCALE GENOMIC DNA]</scope>
    <source>
        <strain evidence="9">cv. AM560-2</strain>
        <tissue evidence="8">Leaf</tissue>
    </source>
</reference>
<gene>
    <name evidence="8" type="ORF">MANES_06G120600</name>
</gene>
<dbReference type="Gramene" id="Manes.06G120600.4.v8.1">
    <property type="protein sequence ID" value="Manes.06G120600.4.v8.1.CDS"/>
    <property type="gene ID" value="Manes.06G120600.v8.1"/>
</dbReference>
<evidence type="ECO:0000259" key="7">
    <source>
        <dbReference type="PROSITE" id="PS51745"/>
    </source>
</evidence>
<dbReference type="PROSITE" id="PS51371">
    <property type="entry name" value="CBS"/>
    <property type="match status" value="4"/>
</dbReference>
<evidence type="ECO:0000313" key="8">
    <source>
        <dbReference type="EMBL" id="OAY47966.1"/>
    </source>
</evidence>
<feature type="domain" description="CBS" evidence="6">
    <location>
        <begin position="56"/>
        <end position="115"/>
    </location>
</feature>
<dbReference type="InterPro" id="IPR050511">
    <property type="entry name" value="AMPK_gamma/SDS23_families"/>
</dbReference>
<keyword evidence="3 4" id="KW-0129">CBS domain</keyword>
<feature type="domain" description="PB1" evidence="7">
    <location>
        <begin position="405"/>
        <end position="492"/>
    </location>
</feature>
<dbReference type="SUPFAM" id="SSF54631">
    <property type="entry name" value="CBS-domain pair"/>
    <property type="match status" value="2"/>
</dbReference>
<keyword evidence="5" id="KW-1133">Transmembrane helix</keyword>
<keyword evidence="9" id="KW-1185">Reference proteome</keyword>
<dbReference type="InterPro" id="IPR000270">
    <property type="entry name" value="PB1_dom"/>
</dbReference>
<protein>
    <recommendedName>
        <fullName evidence="10">PB1 domain-containing protein</fullName>
    </recommendedName>
</protein>
<evidence type="ECO:0000256" key="3">
    <source>
        <dbReference type="ARBA" id="ARBA00023122"/>
    </source>
</evidence>
<organism evidence="8 9">
    <name type="scientific">Manihot esculenta</name>
    <name type="common">Cassava</name>
    <name type="synonym">Jatropha manihot</name>
    <dbReference type="NCBI Taxonomy" id="3983"/>
    <lineage>
        <taxon>Eukaryota</taxon>
        <taxon>Viridiplantae</taxon>
        <taxon>Streptophyta</taxon>
        <taxon>Embryophyta</taxon>
        <taxon>Tracheophyta</taxon>
        <taxon>Spermatophyta</taxon>
        <taxon>Magnoliopsida</taxon>
        <taxon>eudicotyledons</taxon>
        <taxon>Gunneridae</taxon>
        <taxon>Pentapetalae</taxon>
        <taxon>rosids</taxon>
        <taxon>fabids</taxon>
        <taxon>Malpighiales</taxon>
        <taxon>Euphorbiaceae</taxon>
        <taxon>Crotonoideae</taxon>
        <taxon>Manihoteae</taxon>
        <taxon>Manihot</taxon>
    </lineage>
</organism>
<dbReference type="SUPFAM" id="SSF54277">
    <property type="entry name" value="CAD &amp; PB1 domains"/>
    <property type="match status" value="1"/>
</dbReference>
<dbReference type="PANTHER" id="PTHR13780">
    <property type="entry name" value="AMP-ACTIVATED PROTEIN KINASE, GAMMA REGULATORY SUBUNIT"/>
    <property type="match status" value="1"/>
</dbReference>
<dbReference type="OrthoDB" id="418595at2759"/>
<feature type="transmembrane region" description="Helical" evidence="5">
    <location>
        <begin position="513"/>
        <end position="537"/>
    </location>
</feature>
<feature type="domain" description="CBS" evidence="6">
    <location>
        <begin position="290"/>
        <end position="346"/>
    </location>
</feature>
<dbReference type="InterPro" id="IPR053793">
    <property type="entry name" value="PB1-like"/>
</dbReference>
<dbReference type="Pfam" id="PF00571">
    <property type="entry name" value="CBS"/>
    <property type="match status" value="4"/>
</dbReference>
<feature type="domain" description="CBS" evidence="6">
    <location>
        <begin position="122"/>
        <end position="180"/>
    </location>
</feature>
<dbReference type="SMART" id="SM00116">
    <property type="entry name" value="CBS"/>
    <property type="match status" value="4"/>
</dbReference>
<evidence type="ECO:0000256" key="1">
    <source>
        <dbReference type="ARBA" id="ARBA00011726"/>
    </source>
</evidence>
<dbReference type="SMART" id="SM00666">
    <property type="entry name" value="PB1"/>
    <property type="match status" value="1"/>
</dbReference>
<dbReference type="Gramene" id="Manes.06G120600.7.v8.1">
    <property type="protein sequence ID" value="Manes.06G120600.7.v8.1.CDS"/>
    <property type="gene ID" value="Manes.06G120600.v8.1"/>
</dbReference>
<dbReference type="Gramene" id="Manes.06G120600.8.v8.1">
    <property type="protein sequence ID" value="Manes.06G120600.8.v8.1.CDS"/>
    <property type="gene ID" value="Manes.06G120600.v8.1"/>
</dbReference>
<dbReference type="Pfam" id="PF00564">
    <property type="entry name" value="PB1"/>
    <property type="match status" value="1"/>
</dbReference>
<comment type="subunit">
    <text evidence="1">Homodimers and heterodimers.</text>
</comment>
<dbReference type="Gene3D" id="3.10.580.10">
    <property type="entry name" value="CBS-domain"/>
    <property type="match status" value="2"/>
</dbReference>
<sequence length="542" mass="58843">MANQGGSSRKSLSLPNSASMLARKKSFEIGGAPDSARKSFSRAGGLTGERTVKRLRLTKALTVPETTSIYDACRRMAARRVDALLLTDSNALLCGILTDKDIATRVIAAEMNLEETPVSKVMTRNPVFVLSDTLAAEALQKMVQGKFRHLPVVENGEVIALLDIAKCLYDAIARMERAAEKGKAIAAAVEGVEKNWGASFSGPNSVVETLRDRMFRPSLSTILPENSKVVTVSPTETVLAATKKMLEFRSSSAVVIVDHKPRGILTPKDILMRVIAQNLPPDSTVVEKVMTLNPECATIDTPIVDALHTMHNRKFLHLPVVDRNGNIVAVVDVIHITHAAVATVGSTAGANNEAASTMMQKFWDSAMALSPNEDDEDTRSEASLKLLSEGGETGRSLPYPSLGLPNTYGFKIEDKRGRMHRFTCDTRSLTNLITAILQRLGDDIDRYNLPQILYEDEDRDKVVLESDSDLVAAIDHAKLVGFKSLRLHLDYSGVRSRRLSSTSGDMYYAYPDAWAAAYSAVAAGAALVAGLGVLAYLRRSGQ</sequence>